<evidence type="ECO:0000313" key="2">
    <source>
        <dbReference type="EMBL" id="EFC49149.1"/>
    </source>
</evidence>
<name>D2V1E1_NAEGR</name>
<reference evidence="2 3" key="1">
    <citation type="journal article" date="2010" name="Cell">
        <title>The genome of Naegleria gruberi illuminates early eukaryotic versatility.</title>
        <authorList>
            <person name="Fritz-Laylin L.K."/>
            <person name="Prochnik S.E."/>
            <person name="Ginger M.L."/>
            <person name="Dacks J.B."/>
            <person name="Carpenter M.L."/>
            <person name="Field M.C."/>
            <person name="Kuo A."/>
            <person name="Paredez A."/>
            <person name="Chapman J."/>
            <person name="Pham J."/>
            <person name="Shu S."/>
            <person name="Neupane R."/>
            <person name="Cipriano M."/>
            <person name="Mancuso J."/>
            <person name="Tu H."/>
            <person name="Salamov A."/>
            <person name="Lindquist E."/>
            <person name="Shapiro H."/>
            <person name="Lucas S."/>
            <person name="Grigoriev I.V."/>
            <person name="Cande W.Z."/>
            <person name="Fulton C."/>
            <person name="Rokhsar D.S."/>
            <person name="Dawson S.C."/>
        </authorList>
    </citation>
    <scope>NUCLEOTIDE SEQUENCE [LARGE SCALE GENOMIC DNA]</scope>
    <source>
        <strain evidence="2 3">NEG-M</strain>
    </source>
</reference>
<dbReference type="RefSeq" id="XP_002681893.1">
    <property type="nucleotide sequence ID" value="XM_002681847.1"/>
</dbReference>
<dbReference type="VEuPathDB" id="AmoebaDB:NAEGRDRAFT_78129"/>
<accession>D2V1E1</accession>
<dbReference type="KEGG" id="ngr:NAEGRDRAFT_78129"/>
<gene>
    <name evidence="2" type="ORF">NAEGRDRAFT_78129</name>
</gene>
<keyword evidence="3" id="KW-1185">Reference proteome</keyword>
<sequence length="207" mass="24355">MTEQLLTQSPVANRQQNNNTYKVSESDVSSSIRGPFTLDYIEQQKTKELLKYCVALRDFRLRDKYIQPEELQNWEICKCQFMFKEHNMMEVLVSELYRLKGYDRTSNVIGRNSNTSLNALYNEVNQALQDLKIETMKLQPVYEDSKHKHLMEMCNNNEISTSFFSREQTPVELIFMEFSNLAERIVELNQTIIEPIIRNISKASGNY</sequence>
<protein>
    <submittedName>
        <fullName evidence="2">Uncharacterized protein</fullName>
    </submittedName>
</protein>
<dbReference type="Proteomes" id="UP000006671">
    <property type="component" value="Unassembled WGS sequence"/>
</dbReference>
<dbReference type="InParanoid" id="D2V1E1"/>
<dbReference type="EMBL" id="GG738848">
    <property type="protein sequence ID" value="EFC49149.1"/>
    <property type="molecule type" value="Genomic_DNA"/>
</dbReference>
<feature type="region of interest" description="Disordered" evidence="1">
    <location>
        <begin position="1"/>
        <end position="26"/>
    </location>
</feature>
<proteinExistence type="predicted"/>
<evidence type="ECO:0000313" key="3">
    <source>
        <dbReference type="Proteomes" id="UP000006671"/>
    </source>
</evidence>
<evidence type="ECO:0000256" key="1">
    <source>
        <dbReference type="SAM" id="MobiDB-lite"/>
    </source>
</evidence>
<organism evidence="3">
    <name type="scientific">Naegleria gruberi</name>
    <name type="common">Amoeba</name>
    <dbReference type="NCBI Taxonomy" id="5762"/>
    <lineage>
        <taxon>Eukaryota</taxon>
        <taxon>Discoba</taxon>
        <taxon>Heterolobosea</taxon>
        <taxon>Tetramitia</taxon>
        <taxon>Eutetramitia</taxon>
        <taxon>Vahlkampfiidae</taxon>
        <taxon>Naegleria</taxon>
    </lineage>
</organism>
<dbReference type="GeneID" id="8855151"/>
<dbReference type="AlphaFoldDB" id="D2V1E1"/>